<sequence length="233" mass="27039">MGCTIEIENTKPINREWFQAAIDNDIHKIQSLKQECTSTFHNGLCALHYSIIHNSLDVFVELLPEEGLLATNSDISLLNKEFTAKSNILELSVICDNYKLTKLILDYFNELSKSYDLVSADPLQWCLNNFQQNCVSLVMHKFFRKQFQQAVNLHVNILTYVQNENLFNYLNENFEDVPDYFLNILSYLLLPSDSNRLVTSDVLKELQDKVRGKEEQFKQSHVEVLGCCELFIE</sequence>
<dbReference type="AlphaFoldDB" id="A0AA86NSX7"/>
<keyword evidence="3" id="KW-1185">Reference proteome</keyword>
<proteinExistence type="predicted"/>
<dbReference type="InterPro" id="IPR036770">
    <property type="entry name" value="Ankyrin_rpt-contain_sf"/>
</dbReference>
<dbReference type="Proteomes" id="UP001642409">
    <property type="component" value="Unassembled WGS sequence"/>
</dbReference>
<comment type="caution">
    <text evidence="1">The sequence shown here is derived from an EMBL/GenBank/DDBJ whole genome shotgun (WGS) entry which is preliminary data.</text>
</comment>
<dbReference type="SUPFAM" id="SSF48403">
    <property type="entry name" value="Ankyrin repeat"/>
    <property type="match status" value="1"/>
</dbReference>
<accession>A0AA86NSX7</accession>
<evidence type="ECO:0000313" key="2">
    <source>
        <dbReference type="EMBL" id="CAL6007887.1"/>
    </source>
</evidence>
<dbReference type="EMBL" id="CATOUU010000341">
    <property type="protein sequence ID" value="CAI9925433.1"/>
    <property type="molecule type" value="Genomic_DNA"/>
</dbReference>
<reference evidence="1" key="1">
    <citation type="submission" date="2023-06" db="EMBL/GenBank/DDBJ databases">
        <authorList>
            <person name="Kurt Z."/>
        </authorList>
    </citation>
    <scope>NUCLEOTIDE SEQUENCE</scope>
</reference>
<dbReference type="EMBL" id="CAXDID020000056">
    <property type="protein sequence ID" value="CAL6007887.1"/>
    <property type="molecule type" value="Genomic_DNA"/>
</dbReference>
<evidence type="ECO:0000313" key="3">
    <source>
        <dbReference type="Proteomes" id="UP001642409"/>
    </source>
</evidence>
<organism evidence="1">
    <name type="scientific">Hexamita inflata</name>
    <dbReference type="NCBI Taxonomy" id="28002"/>
    <lineage>
        <taxon>Eukaryota</taxon>
        <taxon>Metamonada</taxon>
        <taxon>Diplomonadida</taxon>
        <taxon>Hexamitidae</taxon>
        <taxon>Hexamitinae</taxon>
        <taxon>Hexamita</taxon>
    </lineage>
</organism>
<evidence type="ECO:0000313" key="1">
    <source>
        <dbReference type="EMBL" id="CAI9925433.1"/>
    </source>
</evidence>
<name>A0AA86NSX7_9EUKA</name>
<reference evidence="2 3" key="2">
    <citation type="submission" date="2024-07" db="EMBL/GenBank/DDBJ databases">
        <authorList>
            <person name="Akdeniz Z."/>
        </authorList>
    </citation>
    <scope>NUCLEOTIDE SEQUENCE [LARGE SCALE GENOMIC DNA]</scope>
</reference>
<gene>
    <name evidence="1" type="ORF">HINF_LOCUS13078</name>
    <name evidence="2" type="ORF">HINF_LOCUS20856</name>
</gene>
<protein>
    <submittedName>
        <fullName evidence="1">Ankyrin repeat-containing domain superfamily</fullName>
    </submittedName>
    <submittedName>
        <fullName evidence="2">Ankyrin_repeat-containing domain superfamily</fullName>
    </submittedName>
</protein>